<dbReference type="Proteomes" id="UP000029692">
    <property type="component" value="Unassembled WGS sequence"/>
</dbReference>
<name>A0A098R0Y1_9SPIO</name>
<evidence type="ECO:0000313" key="2">
    <source>
        <dbReference type="Proteomes" id="UP000029692"/>
    </source>
</evidence>
<dbReference type="InterPro" id="IPR008203">
    <property type="entry name" value="AF2212-like"/>
</dbReference>
<dbReference type="Pfam" id="PF01954">
    <property type="entry name" value="AF2212-like"/>
    <property type="match status" value="1"/>
</dbReference>
<accession>A0A098R0Y1</accession>
<keyword evidence="2" id="KW-1185">Reference proteome</keyword>
<reference evidence="1 2" key="1">
    <citation type="submission" date="2014-05" db="EMBL/GenBank/DDBJ databases">
        <title>De novo Genome Sequence of Spirocheata sp.</title>
        <authorList>
            <person name="Shivani Y."/>
            <person name="Subhash Y."/>
            <person name="Tushar L."/>
            <person name="Sasikala C."/>
            <person name="Ramana C.V."/>
        </authorList>
    </citation>
    <scope>NUCLEOTIDE SEQUENCE [LARGE SCALE GENOMIC DNA]</scope>
    <source>
        <strain evidence="1 2">JC230</strain>
    </source>
</reference>
<dbReference type="SUPFAM" id="SSF141694">
    <property type="entry name" value="AF2212/PG0164-like"/>
    <property type="match status" value="1"/>
</dbReference>
<dbReference type="STRING" id="1480694.DC28_04710"/>
<gene>
    <name evidence="1" type="ORF">DC28_04710</name>
</gene>
<dbReference type="Gene3D" id="4.10.1150.10">
    <property type="entry name" value="AF2212/PG0164-like"/>
    <property type="match status" value="1"/>
</dbReference>
<dbReference type="eggNOG" id="ENOG503349A">
    <property type="taxonomic scope" value="Bacteria"/>
</dbReference>
<organism evidence="1 2">
    <name type="scientific">Spirochaeta lutea</name>
    <dbReference type="NCBI Taxonomy" id="1480694"/>
    <lineage>
        <taxon>Bacteria</taxon>
        <taxon>Pseudomonadati</taxon>
        <taxon>Spirochaetota</taxon>
        <taxon>Spirochaetia</taxon>
        <taxon>Spirochaetales</taxon>
        <taxon>Spirochaetaceae</taxon>
        <taxon>Spirochaeta</taxon>
    </lineage>
</organism>
<dbReference type="AlphaFoldDB" id="A0A098R0Y1"/>
<dbReference type="EMBL" id="JNUP01000040">
    <property type="protein sequence ID" value="KGE73308.1"/>
    <property type="molecule type" value="Genomic_DNA"/>
</dbReference>
<evidence type="ECO:0008006" key="3">
    <source>
        <dbReference type="Google" id="ProtNLM"/>
    </source>
</evidence>
<protein>
    <recommendedName>
        <fullName evidence="3">DUF104 domain-containing protein</fullName>
    </recommendedName>
</protein>
<comment type="caution">
    <text evidence="1">The sequence shown here is derived from an EMBL/GenBank/DDBJ whole genome shotgun (WGS) entry which is preliminary data.</text>
</comment>
<evidence type="ECO:0000313" key="1">
    <source>
        <dbReference type="EMBL" id="KGE73308.1"/>
    </source>
</evidence>
<sequence length="79" mass="8890">MTQTIELIYDGTVLRPVGPVNLEKGKHYRAQINADEELEPNDPWDTIAMLAGSVEGPEDLAREHDHYLYGIPKRGSDNQ</sequence>
<dbReference type="RefSeq" id="WP_037546416.1">
    <property type="nucleotide sequence ID" value="NZ_JNUP01000040.1"/>
</dbReference>
<dbReference type="InterPro" id="IPR024069">
    <property type="entry name" value="AF2212-like_dom_sf"/>
</dbReference>
<proteinExistence type="predicted"/>